<name>A0A1T4JY74_9LACT</name>
<dbReference type="Pfam" id="PF06305">
    <property type="entry name" value="LapA_dom"/>
    <property type="match status" value="1"/>
</dbReference>
<dbReference type="EMBL" id="FUWO01000003">
    <property type="protein sequence ID" value="SJZ35166.1"/>
    <property type="molecule type" value="Genomic_DNA"/>
</dbReference>
<protein>
    <submittedName>
        <fullName evidence="7">Uncharacterized integral membrane protein</fullName>
    </submittedName>
</protein>
<dbReference type="InterPro" id="IPR010445">
    <property type="entry name" value="LapA_dom"/>
</dbReference>
<dbReference type="AlphaFoldDB" id="A0A1T4JY74"/>
<dbReference type="GO" id="GO:0005886">
    <property type="term" value="C:plasma membrane"/>
    <property type="evidence" value="ECO:0007669"/>
    <property type="project" value="InterPro"/>
</dbReference>
<reference evidence="8" key="1">
    <citation type="submission" date="2017-02" db="EMBL/GenBank/DDBJ databases">
        <authorList>
            <person name="Varghese N."/>
            <person name="Submissions S."/>
        </authorList>
    </citation>
    <scope>NUCLEOTIDE SEQUENCE [LARGE SCALE GENOMIC DNA]</scope>
    <source>
        <strain evidence="8">DSM 15739</strain>
    </source>
</reference>
<dbReference type="RefSeq" id="WP_071409144.1">
    <property type="nucleotide sequence ID" value="NZ_FUWO01000003.1"/>
</dbReference>
<dbReference type="PANTHER" id="PTHR41335">
    <property type="entry name" value="MEMBRANE PROTEIN-RELATED"/>
    <property type="match status" value="1"/>
</dbReference>
<feature type="domain" description="Lipopolysaccharide assembly protein A" evidence="6">
    <location>
        <begin position="23"/>
        <end position="83"/>
    </location>
</feature>
<evidence type="ECO:0000313" key="7">
    <source>
        <dbReference type="EMBL" id="SJZ35166.1"/>
    </source>
</evidence>
<dbReference type="STRING" id="1121925.SAMN02746011_00453"/>
<keyword evidence="1" id="KW-1003">Cell membrane</keyword>
<keyword evidence="8" id="KW-1185">Reference proteome</keyword>
<evidence type="ECO:0000256" key="1">
    <source>
        <dbReference type="ARBA" id="ARBA00022475"/>
    </source>
</evidence>
<feature type="transmembrane region" description="Helical" evidence="5">
    <location>
        <begin position="37"/>
        <end position="61"/>
    </location>
</feature>
<keyword evidence="3 5" id="KW-1133">Transmembrane helix</keyword>
<sequence>MKNQWKLIVSIIILILVVIFALQNTSTVPIDLFFAKFTVPLVLVILLSLLVGVIVGLITSFSAISGQKKSKNATVKELNTLKETNLRELAAKDKEISHLRSQINDLKVKNNNTLQVEDTKFSE</sequence>
<proteinExistence type="predicted"/>
<evidence type="ECO:0000313" key="8">
    <source>
        <dbReference type="Proteomes" id="UP000189941"/>
    </source>
</evidence>
<evidence type="ECO:0000259" key="6">
    <source>
        <dbReference type="Pfam" id="PF06305"/>
    </source>
</evidence>
<evidence type="ECO:0000256" key="3">
    <source>
        <dbReference type="ARBA" id="ARBA00022989"/>
    </source>
</evidence>
<keyword evidence="4 5" id="KW-0472">Membrane</keyword>
<dbReference type="OrthoDB" id="9917467at2"/>
<evidence type="ECO:0000256" key="5">
    <source>
        <dbReference type="SAM" id="Phobius"/>
    </source>
</evidence>
<dbReference type="PANTHER" id="PTHR41335:SF1">
    <property type="entry name" value="MEMBRANE PROTEIN"/>
    <property type="match status" value="1"/>
</dbReference>
<evidence type="ECO:0000256" key="2">
    <source>
        <dbReference type="ARBA" id="ARBA00022692"/>
    </source>
</evidence>
<evidence type="ECO:0000256" key="4">
    <source>
        <dbReference type="ARBA" id="ARBA00023136"/>
    </source>
</evidence>
<organism evidence="7 8">
    <name type="scientific">Globicatella sulfidifaciens DSM 15739</name>
    <dbReference type="NCBI Taxonomy" id="1121925"/>
    <lineage>
        <taxon>Bacteria</taxon>
        <taxon>Bacillati</taxon>
        <taxon>Bacillota</taxon>
        <taxon>Bacilli</taxon>
        <taxon>Lactobacillales</taxon>
        <taxon>Aerococcaceae</taxon>
        <taxon>Globicatella</taxon>
    </lineage>
</organism>
<accession>A0A1T4JY74</accession>
<gene>
    <name evidence="7" type="ORF">SAMN02746011_00453</name>
</gene>
<keyword evidence="2 5" id="KW-0812">Transmembrane</keyword>
<dbReference type="Proteomes" id="UP000189941">
    <property type="component" value="Unassembled WGS sequence"/>
</dbReference>